<name>A0ACA8AX54_9BURK</name>
<organism evidence="1 2">
    <name type="scientific">Paraburkholderia sprentiae WSM5005</name>
    <dbReference type="NCBI Taxonomy" id="754502"/>
    <lineage>
        <taxon>Bacteria</taxon>
        <taxon>Pseudomonadati</taxon>
        <taxon>Pseudomonadota</taxon>
        <taxon>Betaproteobacteria</taxon>
        <taxon>Burkholderiales</taxon>
        <taxon>Burkholderiaceae</taxon>
        <taxon>Paraburkholderia</taxon>
    </lineage>
</organism>
<reference evidence="1" key="1">
    <citation type="submission" date="2016-09" db="EMBL/GenBank/DDBJ databases">
        <title>The Complete Genome of Burkholderia sprentiae wsm5005.</title>
        <authorList>
            <person name="De Meyer S."/>
            <person name="Wang P."/>
            <person name="Terpolilli J."/>
        </authorList>
    </citation>
    <scope>NUCLEOTIDE SEQUENCE</scope>
    <source>
        <strain evidence="1">WSM5005</strain>
        <plasmid evidence="1">pl3WSM5005</plasmid>
    </source>
</reference>
<dbReference type="Proteomes" id="UP000179860">
    <property type="component" value="Plasmid pl3WSM5005"/>
</dbReference>
<protein>
    <submittedName>
        <fullName evidence="1">Uncharacterized protein</fullName>
    </submittedName>
</protein>
<evidence type="ECO:0000313" key="2">
    <source>
        <dbReference type="Proteomes" id="UP000179860"/>
    </source>
</evidence>
<sequence length="102" mass="11696">MLAFIILGGLALLVAALASLYLFSELTAYGMEQLDECARNNAEARRFIRRQMAKGKPMRQWVLVRAERMLDAAKRADETRRNDASEARRRAAAEKRLRDTLR</sequence>
<accession>A0ACA8AX54</accession>
<keyword evidence="1" id="KW-0614">Plasmid</keyword>
<evidence type="ECO:0000313" key="1">
    <source>
        <dbReference type="EMBL" id="APA90268.1"/>
    </source>
</evidence>
<keyword evidence="2" id="KW-1185">Reference proteome</keyword>
<proteinExistence type="predicted"/>
<gene>
    <name evidence="1" type="ORF">BJG93_34720</name>
</gene>
<geneLocation type="plasmid" evidence="1 2">
    <name>pl3WSM5005</name>
</geneLocation>
<dbReference type="EMBL" id="CP017564">
    <property type="protein sequence ID" value="APA90268.1"/>
    <property type="molecule type" value="Genomic_DNA"/>
</dbReference>
<reference evidence="1" key="2">
    <citation type="submission" date="2021-06" db="EMBL/GenBank/DDBJ databases">
        <authorList>
            <person name="Rogers T.H."/>
            <person name="Ramsay J.P."/>
            <person name="Wang P."/>
            <person name="Terpolilli J."/>
        </authorList>
    </citation>
    <scope>NUCLEOTIDE SEQUENCE</scope>
    <source>
        <strain evidence="1">WSM5005</strain>
        <plasmid evidence="1">pl3WSM5005</plasmid>
    </source>
</reference>